<dbReference type="EMBL" id="JAVHJO010000008">
    <property type="protein sequence ID" value="KAK6538188.1"/>
    <property type="molecule type" value="Genomic_DNA"/>
</dbReference>
<dbReference type="PANTHER" id="PTHR12001">
    <property type="entry name" value="GERANYLGERANYL PYROPHOSPHATE SYNTHASE"/>
    <property type="match status" value="1"/>
</dbReference>
<keyword evidence="2" id="KW-0479">Metal-binding</keyword>
<dbReference type="AlphaFoldDB" id="A0AAV9XE69"/>
<dbReference type="GO" id="GO:0046872">
    <property type="term" value="F:metal ion binding"/>
    <property type="evidence" value="ECO:0007669"/>
    <property type="project" value="UniProtKB-KW"/>
</dbReference>
<dbReference type="PROSITE" id="PS00723">
    <property type="entry name" value="POLYPRENYL_SYNTHASE_1"/>
    <property type="match status" value="1"/>
</dbReference>
<keyword evidence="4" id="KW-0472">Membrane</keyword>
<dbReference type="InterPro" id="IPR033749">
    <property type="entry name" value="Polyprenyl_synt_CS"/>
</dbReference>
<evidence type="ECO:0000256" key="1">
    <source>
        <dbReference type="ARBA" id="ARBA00022679"/>
    </source>
</evidence>
<evidence type="ECO:0008006" key="7">
    <source>
        <dbReference type="Google" id="ProtNLM"/>
    </source>
</evidence>
<dbReference type="InterPro" id="IPR008949">
    <property type="entry name" value="Isoprenoid_synthase_dom_sf"/>
</dbReference>
<evidence type="ECO:0000256" key="3">
    <source>
        <dbReference type="ARBA" id="ARBA00022842"/>
    </source>
</evidence>
<keyword evidence="3" id="KW-0460">Magnesium</keyword>
<dbReference type="GO" id="GO:0004659">
    <property type="term" value="F:prenyltransferase activity"/>
    <property type="evidence" value="ECO:0007669"/>
    <property type="project" value="InterPro"/>
</dbReference>
<evidence type="ECO:0000256" key="2">
    <source>
        <dbReference type="ARBA" id="ARBA00022723"/>
    </source>
</evidence>
<evidence type="ECO:0000313" key="6">
    <source>
        <dbReference type="Proteomes" id="UP001365542"/>
    </source>
</evidence>
<dbReference type="SFLD" id="SFLDS00005">
    <property type="entry name" value="Isoprenoid_Synthase_Type_I"/>
    <property type="match status" value="1"/>
</dbReference>
<accession>A0AAV9XE69</accession>
<dbReference type="GO" id="GO:0046165">
    <property type="term" value="P:alcohol biosynthetic process"/>
    <property type="evidence" value="ECO:0007669"/>
    <property type="project" value="UniProtKB-ARBA"/>
</dbReference>
<dbReference type="PANTHER" id="PTHR12001:SF72">
    <property type="entry name" value="THIJ_PFPI FAMILY PROTEIN (AFU_ORTHOLOGUE AFUA_3G01210)-RELATED"/>
    <property type="match status" value="1"/>
</dbReference>
<keyword evidence="4" id="KW-0812">Transmembrane</keyword>
<keyword evidence="6" id="KW-1185">Reference proteome</keyword>
<organism evidence="5 6">
    <name type="scientific">Orbilia ellipsospora</name>
    <dbReference type="NCBI Taxonomy" id="2528407"/>
    <lineage>
        <taxon>Eukaryota</taxon>
        <taxon>Fungi</taxon>
        <taxon>Dikarya</taxon>
        <taxon>Ascomycota</taxon>
        <taxon>Pezizomycotina</taxon>
        <taxon>Orbiliomycetes</taxon>
        <taxon>Orbiliales</taxon>
        <taxon>Orbiliaceae</taxon>
        <taxon>Orbilia</taxon>
    </lineage>
</organism>
<keyword evidence="4" id="KW-1133">Transmembrane helix</keyword>
<protein>
    <recommendedName>
        <fullName evidence="7">Geranylgeranyl diphosphate synthase</fullName>
    </recommendedName>
</protein>
<dbReference type="SUPFAM" id="SSF48576">
    <property type="entry name" value="Terpenoid synthases"/>
    <property type="match status" value="1"/>
</dbReference>
<reference evidence="5 6" key="1">
    <citation type="submission" date="2019-10" db="EMBL/GenBank/DDBJ databases">
        <authorList>
            <person name="Palmer J.M."/>
        </authorList>
    </citation>
    <scope>NUCLEOTIDE SEQUENCE [LARGE SCALE GENOMIC DNA]</scope>
    <source>
        <strain evidence="5 6">TWF694</strain>
    </source>
</reference>
<feature type="transmembrane region" description="Helical" evidence="4">
    <location>
        <begin position="41"/>
        <end position="69"/>
    </location>
</feature>
<keyword evidence="1" id="KW-0808">Transferase</keyword>
<comment type="caution">
    <text evidence="5">The sequence shown here is derived from an EMBL/GenBank/DDBJ whole genome shotgun (WGS) entry which is preliminary data.</text>
</comment>
<dbReference type="Proteomes" id="UP001365542">
    <property type="component" value="Unassembled WGS sequence"/>
</dbReference>
<name>A0AAV9XE69_9PEZI</name>
<dbReference type="GO" id="GO:0043386">
    <property type="term" value="P:mycotoxin biosynthetic process"/>
    <property type="evidence" value="ECO:0007669"/>
    <property type="project" value="UniProtKB-ARBA"/>
</dbReference>
<evidence type="ECO:0000256" key="4">
    <source>
        <dbReference type="SAM" id="Phobius"/>
    </source>
</evidence>
<dbReference type="CDD" id="cd00685">
    <property type="entry name" value="Trans_IPPS_HT"/>
    <property type="match status" value="1"/>
</dbReference>
<evidence type="ECO:0000313" key="5">
    <source>
        <dbReference type="EMBL" id="KAK6538188.1"/>
    </source>
</evidence>
<sequence>MTGLMPLLQRKDGTHGSKHSLYYNHNISALQWHQFHVNITIILYIIWFCKLCTITIGGRVVLLASILFEDFLLGTIDVKKYISYLHYTIAGLIVYTMNCPRYNMSPTELLYCPKPANKIETLPRKSRETLKRKTTDSLERRVKPRTDEKGDKILNGNHDHFGENGYDRRRSVNSQEDKAVWLLDYPTIPDKVVLEPYRYISSLPSKKIRHLAIDALDIWYIVPQRSLEIIKNVIDTLHSSSLIIDDIEDGSELRRGQPSAHMVFGTAQAINTANYLFVKCIGEVRKLSPSAIEIFEDELRNLHCGQAMDLYWTFQHKCPSQREYIRMIDGKTGGLFRMASRLMRDQATKNRELEVEGLITLLGRFFQIRDDYKNLESSDYAIAKGSLSDLDEGKYSFMLIHALNHDPNHTELESLLTLRSKQGFLTPQQKTLVMKSLSRAKSMKYTSKVLEDLQVEIDEKLQDIEKRIGQDGEFQKNMMIRAIMARLKPGLAEAVVGTLMRQ</sequence>
<proteinExistence type="predicted"/>
<dbReference type="InterPro" id="IPR000092">
    <property type="entry name" value="Polyprenyl_synt"/>
</dbReference>
<dbReference type="GO" id="GO:0008299">
    <property type="term" value="P:isoprenoid biosynthetic process"/>
    <property type="evidence" value="ECO:0007669"/>
    <property type="project" value="InterPro"/>
</dbReference>
<gene>
    <name evidence="5" type="ORF">TWF694_011070</name>
</gene>
<dbReference type="Pfam" id="PF00348">
    <property type="entry name" value="polyprenyl_synt"/>
    <property type="match status" value="1"/>
</dbReference>
<dbReference type="Gene3D" id="1.10.600.10">
    <property type="entry name" value="Farnesyl Diphosphate Synthase"/>
    <property type="match status" value="1"/>
</dbReference>
<dbReference type="PROSITE" id="PS00444">
    <property type="entry name" value="POLYPRENYL_SYNTHASE_2"/>
    <property type="match status" value="1"/>
</dbReference>